<dbReference type="Proteomes" id="UP000245474">
    <property type="component" value="Unassembled WGS sequence"/>
</dbReference>
<feature type="transmembrane region" description="Helical" evidence="1">
    <location>
        <begin position="241"/>
        <end position="261"/>
    </location>
</feature>
<feature type="transmembrane region" description="Helical" evidence="1">
    <location>
        <begin position="41"/>
        <end position="62"/>
    </location>
</feature>
<keyword evidence="1" id="KW-1133">Transmembrane helix</keyword>
<dbReference type="EMBL" id="QFFI01000020">
    <property type="protein sequence ID" value="PWG62349.1"/>
    <property type="molecule type" value="Genomic_DNA"/>
</dbReference>
<dbReference type="GO" id="GO:0016020">
    <property type="term" value="C:membrane"/>
    <property type="evidence" value="ECO:0007669"/>
    <property type="project" value="InterPro"/>
</dbReference>
<accession>A0A2U2N051</accession>
<dbReference type="PANTHER" id="PTHR22911">
    <property type="entry name" value="ACYL-MALONYL CONDENSING ENZYME-RELATED"/>
    <property type="match status" value="1"/>
</dbReference>
<feature type="transmembrane region" description="Helical" evidence="1">
    <location>
        <begin position="83"/>
        <end position="101"/>
    </location>
</feature>
<feature type="domain" description="EamA" evidence="2">
    <location>
        <begin position="13"/>
        <end position="146"/>
    </location>
</feature>
<sequence>MTAAGRAAPGTLAGILLVAASGVMLASMDAMGKHLAVRLEVLQVVWARYAVHTVVVFVWLLLRQGSLRFLRTRRPAGQFLRSLNLLGVTACMYTALVFVPLADATAVMFFAPVLVTVLAGLFLGEEVGPHRIAAVVMGFAGVLVIVRPGFGADPAMLLPLGAAVMLSGYLLITRWMSERDHRAATVFYSTAFGSVALTLAVPWFWQTPTLPELGMMLAMGLLGALGHGCIVLGFSRAPASVLSPFLYMQLLAASVISVTAFGDPLSVFTLLGAVLLVGGGLVIWWWEGVLARRARHRARGGRSDTRAV</sequence>
<feature type="transmembrane region" description="Helical" evidence="1">
    <location>
        <begin position="131"/>
        <end position="150"/>
    </location>
</feature>
<reference evidence="3 4" key="1">
    <citation type="submission" date="2018-05" db="EMBL/GenBank/DDBJ databases">
        <title>Spiribacter halobius sp. nov., a moderately halophilic bacterium isolated from marine solar saltern.</title>
        <authorList>
            <person name="Zheng W.-S."/>
            <person name="Lu D.-C."/>
            <person name="Du Z.-J."/>
        </authorList>
    </citation>
    <scope>NUCLEOTIDE SEQUENCE [LARGE SCALE GENOMIC DNA]</scope>
    <source>
        <strain evidence="3 4">E85</strain>
    </source>
</reference>
<feature type="transmembrane region" description="Helical" evidence="1">
    <location>
        <begin position="267"/>
        <end position="286"/>
    </location>
</feature>
<dbReference type="SUPFAM" id="SSF103481">
    <property type="entry name" value="Multidrug resistance efflux transporter EmrE"/>
    <property type="match status" value="2"/>
</dbReference>
<feature type="transmembrane region" description="Helical" evidence="1">
    <location>
        <begin position="217"/>
        <end position="234"/>
    </location>
</feature>
<evidence type="ECO:0000256" key="1">
    <source>
        <dbReference type="SAM" id="Phobius"/>
    </source>
</evidence>
<dbReference type="AlphaFoldDB" id="A0A2U2N051"/>
<gene>
    <name evidence="3" type="ORF">DEM34_12815</name>
</gene>
<comment type="caution">
    <text evidence="3">The sequence shown here is derived from an EMBL/GenBank/DDBJ whole genome shotgun (WGS) entry which is preliminary data.</text>
</comment>
<dbReference type="PANTHER" id="PTHR22911:SF103">
    <property type="entry name" value="BLR2811 PROTEIN"/>
    <property type="match status" value="1"/>
</dbReference>
<protein>
    <submittedName>
        <fullName evidence="3">EamA/RhaT family transporter</fullName>
    </submittedName>
</protein>
<feature type="transmembrane region" description="Helical" evidence="1">
    <location>
        <begin position="156"/>
        <end position="173"/>
    </location>
</feature>
<dbReference type="OrthoDB" id="148351at2"/>
<dbReference type="RefSeq" id="WP_109679215.1">
    <property type="nucleotide sequence ID" value="NZ_CP086615.1"/>
</dbReference>
<proteinExistence type="predicted"/>
<dbReference type="InterPro" id="IPR000620">
    <property type="entry name" value="EamA_dom"/>
</dbReference>
<organism evidence="3 4">
    <name type="scientific">Sediminicurvatus halobius</name>
    <dbReference type="NCBI Taxonomy" id="2182432"/>
    <lineage>
        <taxon>Bacteria</taxon>
        <taxon>Pseudomonadati</taxon>
        <taxon>Pseudomonadota</taxon>
        <taxon>Gammaproteobacteria</taxon>
        <taxon>Chromatiales</taxon>
        <taxon>Ectothiorhodospiraceae</taxon>
        <taxon>Sediminicurvatus</taxon>
    </lineage>
</organism>
<keyword evidence="1" id="KW-0472">Membrane</keyword>
<evidence type="ECO:0000259" key="2">
    <source>
        <dbReference type="Pfam" id="PF00892"/>
    </source>
</evidence>
<feature type="transmembrane region" description="Helical" evidence="1">
    <location>
        <begin position="107"/>
        <end position="124"/>
    </location>
</feature>
<feature type="transmembrane region" description="Helical" evidence="1">
    <location>
        <begin position="185"/>
        <end position="205"/>
    </location>
</feature>
<name>A0A2U2N051_9GAMM</name>
<feature type="domain" description="EamA" evidence="2">
    <location>
        <begin position="155"/>
        <end position="283"/>
    </location>
</feature>
<keyword evidence="4" id="KW-1185">Reference proteome</keyword>
<dbReference type="Pfam" id="PF00892">
    <property type="entry name" value="EamA"/>
    <property type="match status" value="2"/>
</dbReference>
<keyword evidence="1" id="KW-0812">Transmembrane</keyword>
<dbReference type="InterPro" id="IPR037185">
    <property type="entry name" value="EmrE-like"/>
</dbReference>
<evidence type="ECO:0000313" key="4">
    <source>
        <dbReference type="Proteomes" id="UP000245474"/>
    </source>
</evidence>
<evidence type="ECO:0000313" key="3">
    <source>
        <dbReference type="EMBL" id="PWG62349.1"/>
    </source>
</evidence>